<evidence type="ECO:0000313" key="3">
    <source>
        <dbReference type="EMBL" id="CAB3990356.1"/>
    </source>
</evidence>
<dbReference type="PANTHER" id="PTHR33309:SF3">
    <property type="entry name" value="CCHC-TYPE DOMAIN-CONTAINING PROTEIN"/>
    <property type="match status" value="1"/>
</dbReference>
<dbReference type="InterPro" id="IPR049012">
    <property type="entry name" value="Mutator_transp_dom"/>
</dbReference>
<feature type="domain" description="Mutator-like transposase" evidence="2">
    <location>
        <begin position="15"/>
        <end position="139"/>
    </location>
</feature>
<feature type="compositionally biased region" description="Basic residues" evidence="1">
    <location>
        <begin position="454"/>
        <end position="463"/>
    </location>
</feature>
<dbReference type="Proteomes" id="UP001152795">
    <property type="component" value="Unassembled WGS sequence"/>
</dbReference>
<organism evidence="3 4">
    <name type="scientific">Paramuricea clavata</name>
    <name type="common">Red gorgonian</name>
    <name type="synonym">Violescent sea-whip</name>
    <dbReference type="NCBI Taxonomy" id="317549"/>
    <lineage>
        <taxon>Eukaryota</taxon>
        <taxon>Metazoa</taxon>
        <taxon>Cnidaria</taxon>
        <taxon>Anthozoa</taxon>
        <taxon>Octocorallia</taxon>
        <taxon>Malacalcyonacea</taxon>
        <taxon>Plexauridae</taxon>
        <taxon>Paramuricea</taxon>
    </lineage>
</organism>
<dbReference type="AlphaFoldDB" id="A0A7D9HRT2"/>
<proteinExistence type="predicted"/>
<feature type="compositionally biased region" description="Basic and acidic residues" evidence="1">
    <location>
        <begin position="464"/>
        <end position="473"/>
    </location>
</feature>
<feature type="compositionally biased region" description="Basic residues" evidence="1">
    <location>
        <begin position="491"/>
        <end position="502"/>
    </location>
</feature>
<dbReference type="Pfam" id="PF20700">
    <property type="entry name" value="Mutator"/>
    <property type="match status" value="1"/>
</dbReference>
<sequence length="525" mass="60087">MPTRKLLMNNYRHYCSDETDVAEIAVSFDGTWSKRGYTANFGVGFLLSVETGEVHDFDFESKIRKACESTKKDLGEDSPEYDIWYQGHEDKCTKTHTGSSGSMECSIAKTIWDRSKETNLHYKFMISDGDSKAYGSIWDTYGCCNKCENGRRWTSGQQSTRNGASPRSMRFGKKTMKAEMQSVLGFQNWILLAMYKKDWGHACRNANVKPGKLTPQEQKKQIKIMQKAILAVLYHTCELPDDKKRHQNCPPGPDSWCSYRRDDFLLPEFQRLKCVEVKESTLDKISIISRNTCDLNRACKKNSEREVDDEKQHEYCPKSGDTWCKYWKDKNDGTNLYNEDNRLSEVFMDELDPIFTRLSKDDLLIRCLKGITQNQNEAANGVLWSKCAKTKFCGARRVRIAACETIAAFNTGAASKAVALDLCGVTPGVHTMKALKRQDDVRLKNAAKKVSEKYRKKRQKLRSAKKDKADKKSYQPGGFGLSAKPIENPKSKKRKTAPKKKKEQQNIQIKFVMPTFEVVAKKRRK</sequence>
<name>A0A7D9HRT2_PARCT</name>
<dbReference type="EMBL" id="CACRXK020001645">
    <property type="protein sequence ID" value="CAB3990356.1"/>
    <property type="molecule type" value="Genomic_DNA"/>
</dbReference>
<dbReference type="PANTHER" id="PTHR33309">
    <property type="entry name" value="KERATIN, ULTRA HIGH-SULFUR MATRIX PROTEIN-LIKE"/>
    <property type="match status" value="1"/>
</dbReference>
<evidence type="ECO:0000313" key="4">
    <source>
        <dbReference type="Proteomes" id="UP001152795"/>
    </source>
</evidence>
<reference evidence="3" key="1">
    <citation type="submission" date="2020-04" db="EMBL/GenBank/DDBJ databases">
        <authorList>
            <person name="Alioto T."/>
            <person name="Alioto T."/>
            <person name="Gomez Garrido J."/>
        </authorList>
    </citation>
    <scope>NUCLEOTIDE SEQUENCE</scope>
    <source>
        <strain evidence="3">A484AB</strain>
    </source>
</reference>
<dbReference type="OrthoDB" id="10069847at2759"/>
<accession>A0A7D9HRT2</accession>
<protein>
    <recommendedName>
        <fullName evidence="2">Mutator-like transposase domain-containing protein</fullName>
    </recommendedName>
</protein>
<gene>
    <name evidence="3" type="ORF">PACLA_8A069997</name>
</gene>
<evidence type="ECO:0000259" key="2">
    <source>
        <dbReference type="Pfam" id="PF20700"/>
    </source>
</evidence>
<comment type="caution">
    <text evidence="3">The sequence shown here is derived from an EMBL/GenBank/DDBJ whole genome shotgun (WGS) entry which is preliminary data.</text>
</comment>
<keyword evidence="4" id="KW-1185">Reference proteome</keyword>
<feature type="region of interest" description="Disordered" evidence="1">
    <location>
        <begin position="447"/>
        <end position="508"/>
    </location>
</feature>
<evidence type="ECO:0000256" key="1">
    <source>
        <dbReference type="SAM" id="MobiDB-lite"/>
    </source>
</evidence>